<evidence type="ECO:0000313" key="10">
    <source>
        <dbReference type="EMBL" id="MBB5689112.1"/>
    </source>
</evidence>
<accession>A0A840Y393</accession>
<feature type="domain" description="BFD-like [2Fe-2S]-binding" evidence="9">
    <location>
        <begin position="2"/>
        <end position="50"/>
    </location>
</feature>
<keyword evidence="3" id="KW-0479">Metal-binding</keyword>
<comment type="caution">
    <text evidence="10">The sequence shown here is derived from an EMBL/GenBank/DDBJ whole genome shotgun (WGS) entry which is preliminary data.</text>
</comment>
<name>A0A840Y393_9PROT</name>
<evidence type="ECO:0000256" key="6">
    <source>
        <dbReference type="ARBA" id="ARBA00023014"/>
    </source>
</evidence>
<evidence type="ECO:0000256" key="4">
    <source>
        <dbReference type="ARBA" id="ARBA00022982"/>
    </source>
</evidence>
<evidence type="ECO:0000259" key="9">
    <source>
        <dbReference type="Pfam" id="PF04324"/>
    </source>
</evidence>
<reference evidence="10 11" key="1">
    <citation type="submission" date="2020-08" db="EMBL/GenBank/DDBJ databases">
        <title>Genomic Encyclopedia of Type Strains, Phase IV (KMG-IV): sequencing the most valuable type-strain genomes for metagenomic binning, comparative biology and taxonomic classification.</title>
        <authorList>
            <person name="Goeker M."/>
        </authorList>
    </citation>
    <scope>NUCLEOTIDE SEQUENCE [LARGE SCALE GENOMIC DNA]</scope>
    <source>
        <strain evidence="10 11">DSM 25895</strain>
    </source>
</reference>
<dbReference type="InterPro" id="IPR007419">
    <property type="entry name" value="BFD-like_2Fe2S-bd_dom"/>
</dbReference>
<evidence type="ECO:0000256" key="1">
    <source>
        <dbReference type="ARBA" id="ARBA00022448"/>
    </source>
</evidence>
<dbReference type="EMBL" id="JACIJE010000003">
    <property type="protein sequence ID" value="MBB5689112.1"/>
    <property type="molecule type" value="Genomic_DNA"/>
</dbReference>
<comment type="similarity">
    <text evidence="8">Belongs to the Bfd family.</text>
</comment>
<keyword evidence="1" id="KW-0813">Transport</keyword>
<dbReference type="Pfam" id="PF04324">
    <property type="entry name" value="Fer2_BFD"/>
    <property type="match status" value="1"/>
</dbReference>
<evidence type="ECO:0000256" key="8">
    <source>
        <dbReference type="ARBA" id="ARBA00046332"/>
    </source>
</evidence>
<protein>
    <recommendedName>
        <fullName evidence="7">Bacterioferritin-associated ferredoxin</fullName>
    </recommendedName>
</protein>
<keyword evidence="4" id="KW-0249">Electron transport</keyword>
<organism evidence="10 11">
    <name type="scientific">Neoroseomonas alkaliterrae</name>
    <dbReference type="NCBI Taxonomy" id="1452450"/>
    <lineage>
        <taxon>Bacteria</taxon>
        <taxon>Pseudomonadati</taxon>
        <taxon>Pseudomonadota</taxon>
        <taxon>Alphaproteobacteria</taxon>
        <taxon>Acetobacterales</taxon>
        <taxon>Acetobacteraceae</taxon>
        <taxon>Neoroseomonas</taxon>
    </lineage>
</organism>
<sequence>MVVCHCNRLTDAQIAAAIAAGASRPAEVYAGCGCGAQCGCCCKTILGMLRSGSGDSAPK</sequence>
<keyword evidence="6" id="KW-0411">Iron-sulfur</keyword>
<evidence type="ECO:0000256" key="2">
    <source>
        <dbReference type="ARBA" id="ARBA00022714"/>
    </source>
</evidence>
<evidence type="ECO:0000256" key="5">
    <source>
        <dbReference type="ARBA" id="ARBA00023004"/>
    </source>
</evidence>
<gene>
    <name evidence="10" type="ORF">FHS88_001237</name>
</gene>
<dbReference type="RefSeq" id="WP_184482440.1">
    <property type="nucleotide sequence ID" value="NZ_JAAEDJ010000014.1"/>
</dbReference>
<dbReference type="GO" id="GO:0051537">
    <property type="term" value="F:2 iron, 2 sulfur cluster binding"/>
    <property type="evidence" value="ECO:0007669"/>
    <property type="project" value="UniProtKB-KW"/>
</dbReference>
<dbReference type="InterPro" id="IPR052371">
    <property type="entry name" value="BFD-associated_ferredoxin"/>
</dbReference>
<keyword evidence="11" id="KW-1185">Reference proteome</keyword>
<evidence type="ECO:0000256" key="3">
    <source>
        <dbReference type="ARBA" id="ARBA00022723"/>
    </source>
</evidence>
<keyword evidence="5" id="KW-0408">Iron</keyword>
<evidence type="ECO:0000313" key="11">
    <source>
        <dbReference type="Proteomes" id="UP000562254"/>
    </source>
</evidence>
<proteinExistence type="inferred from homology"/>
<dbReference type="InterPro" id="IPR041854">
    <property type="entry name" value="BFD-like_2Fe2S-bd_dom_sf"/>
</dbReference>
<keyword evidence="2" id="KW-0001">2Fe-2S</keyword>
<dbReference type="PANTHER" id="PTHR37424:SF1">
    <property type="entry name" value="BACTERIOFERRITIN-ASSOCIATED FERREDOXIN"/>
    <property type="match status" value="1"/>
</dbReference>
<evidence type="ECO:0000256" key="7">
    <source>
        <dbReference type="ARBA" id="ARBA00039386"/>
    </source>
</evidence>
<dbReference type="Proteomes" id="UP000562254">
    <property type="component" value="Unassembled WGS sequence"/>
</dbReference>
<dbReference type="AlphaFoldDB" id="A0A840Y393"/>
<dbReference type="Gene3D" id="1.10.10.1100">
    <property type="entry name" value="BFD-like [2Fe-2S]-binding domain"/>
    <property type="match status" value="1"/>
</dbReference>
<dbReference type="GO" id="GO:0046872">
    <property type="term" value="F:metal ion binding"/>
    <property type="evidence" value="ECO:0007669"/>
    <property type="project" value="UniProtKB-KW"/>
</dbReference>
<dbReference type="PANTHER" id="PTHR37424">
    <property type="entry name" value="BACTERIOFERRITIN-ASSOCIATED FERREDOXIN"/>
    <property type="match status" value="1"/>
</dbReference>